<evidence type="ECO:0000313" key="3">
    <source>
        <dbReference type="Proteomes" id="UP000190042"/>
    </source>
</evidence>
<feature type="transmembrane region" description="Helical" evidence="1">
    <location>
        <begin position="225"/>
        <end position="248"/>
    </location>
</feature>
<keyword evidence="3" id="KW-1185">Reference proteome</keyword>
<feature type="transmembrane region" description="Helical" evidence="1">
    <location>
        <begin position="69"/>
        <end position="93"/>
    </location>
</feature>
<feature type="transmembrane region" description="Helical" evidence="1">
    <location>
        <begin position="163"/>
        <end position="185"/>
    </location>
</feature>
<dbReference type="Pfam" id="PF13593">
    <property type="entry name" value="SBF_like"/>
    <property type="match status" value="1"/>
</dbReference>
<dbReference type="Gene3D" id="1.20.1530.20">
    <property type="match status" value="1"/>
</dbReference>
<accession>A0A1T4YWA5</accession>
<feature type="transmembrane region" description="Helical" evidence="1">
    <location>
        <begin position="260"/>
        <end position="278"/>
    </location>
</feature>
<gene>
    <name evidence="2" type="ORF">SAMN04244570_0102</name>
</gene>
<keyword evidence="1" id="KW-0472">Membrane</keyword>
<keyword evidence="1" id="KW-1133">Transmembrane helix</keyword>
<dbReference type="Proteomes" id="UP000190042">
    <property type="component" value="Unassembled WGS sequence"/>
</dbReference>
<feature type="transmembrane region" description="Helical" evidence="1">
    <location>
        <begin position="197"/>
        <end position="219"/>
    </location>
</feature>
<dbReference type="AlphaFoldDB" id="A0A1T4YWA5"/>
<keyword evidence="1" id="KW-0812">Transmembrane</keyword>
<proteinExistence type="predicted"/>
<evidence type="ECO:0000256" key="1">
    <source>
        <dbReference type="SAM" id="Phobius"/>
    </source>
</evidence>
<feature type="transmembrane region" description="Helical" evidence="1">
    <location>
        <begin position="99"/>
        <end position="121"/>
    </location>
</feature>
<evidence type="ECO:0000313" key="2">
    <source>
        <dbReference type="EMBL" id="SKB06127.1"/>
    </source>
</evidence>
<dbReference type="RefSeq" id="WP_078818683.1">
    <property type="nucleotide sequence ID" value="NZ_FUYJ01000010.1"/>
</dbReference>
<reference evidence="3" key="1">
    <citation type="submission" date="2017-02" db="EMBL/GenBank/DDBJ databases">
        <authorList>
            <person name="Varghese N."/>
            <person name="Submissions S."/>
        </authorList>
    </citation>
    <scope>NUCLEOTIDE SEQUENCE [LARGE SCALE GENOMIC DNA]</scope>
    <source>
        <strain evidence="3">DSM 23966</strain>
    </source>
</reference>
<feature type="transmembrane region" description="Helical" evidence="1">
    <location>
        <begin position="133"/>
        <end position="151"/>
    </location>
</feature>
<dbReference type="EMBL" id="FUYJ01000010">
    <property type="protein sequence ID" value="SKB06127.1"/>
    <property type="molecule type" value="Genomic_DNA"/>
</dbReference>
<name>A0A1T4YWA5_9BACL</name>
<dbReference type="PANTHER" id="PTHR10361:SF28">
    <property type="entry name" value="P3 PROTEIN-RELATED"/>
    <property type="match status" value="1"/>
</dbReference>
<dbReference type="InterPro" id="IPR016833">
    <property type="entry name" value="Put_Na-Bile_cotransptr"/>
</dbReference>
<organism evidence="2 3">
    <name type="scientific">Sporosarcina newyorkensis</name>
    <dbReference type="NCBI Taxonomy" id="759851"/>
    <lineage>
        <taxon>Bacteria</taxon>
        <taxon>Bacillati</taxon>
        <taxon>Bacillota</taxon>
        <taxon>Bacilli</taxon>
        <taxon>Bacillales</taxon>
        <taxon>Caryophanaceae</taxon>
        <taxon>Sporosarcina</taxon>
    </lineage>
</organism>
<sequence length="320" mass="35015">MKTIQIISKIISKYLPIWIVLLSIIAYATPDAFVSIRQLTGFGLGTIFFLMGLSLSSEKLLEVIKNPKYALLGVFLKWTIMVGVSIGIAYLFFSNQAEIATGIILSGTVPSGTSANIYTFIAGGEVALSITMATLDTFISPVLTPVLLQVFAGRFIPIEFWPLFLNIIYIVFLPLLAGLFVQWLWQRQVETVKPYTPVLSQLALFIVILSVISNAQQALSENLSVLPLVFVAVTLQVCIPMMSGYFIARWMGVAERNARAILFHTGICNSALAATLAMEHFGSLAAVPAVANMVMNLTIGALMASLFENKLRIEEEDVQP</sequence>
<feature type="transmembrane region" description="Helical" evidence="1">
    <location>
        <begin position="36"/>
        <end position="57"/>
    </location>
</feature>
<dbReference type="PANTHER" id="PTHR10361">
    <property type="entry name" value="SODIUM-BILE ACID COTRANSPORTER"/>
    <property type="match status" value="1"/>
</dbReference>
<protein>
    <submittedName>
        <fullName evidence="2">Bile acid:Na+ symporter, BASS family</fullName>
    </submittedName>
</protein>
<feature type="transmembrane region" description="Helical" evidence="1">
    <location>
        <begin position="284"/>
        <end position="307"/>
    </location>
</feature>
<dbReference type="InterPro" id="IPR004710">
    <property type="entry name" value="Bilac:Na_transpt"/>
</dbReference>
<feature type="transmembrane region" description="Helical" evidence="1">
    <location>
        <begin position="12"/>
        <end position="30"/>
    </location>
</feature>
<dbReference type="InterPro" id="IPR038770">
    <property type="entry name" value="Na+/solute_symporter_sf"/>
</dbReference>